<feature type="compositionally biased region" description="Polar residues" evidence="11">
    <location>
        <begin position="653"/>
        <end position="664"/>
    </location>
</feature>
<dbReference type="PROSITE" id="PS50994">
    <property type="entry name" value="INTEGRASE"/>
    <property type="match status" value="2"/>
</dbReference>
<keyword evidence="10" id="KW-0175">Coiled coil</keyword>
<feature type="region of interest" description="Disordered" evidence="11">
    <location>
        <begin position="2491"/>
        <end position="2635"/>
    </location>
</feature>
<evidence type="ECO:0000256" key="9">
    <source>
        <dbReference type="PROSITE-ProRule" id="PRU00047"/>
    </source>
</evidence>
<evidence type="ECO:0000256" key="2">
    <source>
        <dbReference type="ARBA" id="ARBA00022679"/>
    </source>
</evidence>
<dbReference type="Pfam" id="PF03732">
    <property type="entry name" value="Retrotrans_gag"/>
    <property type="match status" value="1"/>
</dbReference>
<reference evidence="14" key="1">
    <citation type="submission" date="2023-03" db="EMBL/GenBank/DDBJ databases">
        <title>Chromosome-scale reference genome and RAD-based genetic map of yellow starthistle (Centaurea solstitialis) reveal putative structural variation and QTLs associated with invader traits.</title>
        <authorList>
            <person name="Reatini B."/>
            <person name="Cang F.A."/>
            <person name="Jiang Q."/>
            <person name="Mckibben M.T.W."/>
            <person name="Barker M.S."/>
            <person name="Rieseberg L.H."/>
            <person name="Dlugosch K.M."/>
        </authorList>
    </citation>
    <scope>NUCLEOTIDE SEQUENCE</scope>
    <source>
        <strain evidence="14">CAN-66</strain>
        <tissue evidence="14">Leaf</tissue>
    </source>
</reference>
<keyword evidence="8" id="KW-0695">RNA-directed DNA polymerase</keyword>
<proteinExistence type="predicted"/>
<evidence type="ECO:0000256" key="5">
    <source>
        <dbReference type="ARBA" id="ARBA00022750"/>
    </source>
</evidence>
<dbReference type="InterPro" id="IPR043502">
    <property type="entry name" value="DNA/RNA_pol_sf"/>
</dbReference>
<dbReference type="CDD" id="cd00303">
    <property type="entry name" value="retropepsin_like"/>
    <property type="match status" value="1"/>
</dbReference>
<evidence type="ECO:0000313" key="14">
    <source>
        <dbReference type="EMBL" id="KAJ9564408.1"/>
    </source>
</evidence>
<protein>
    <recommendedName>
        <fullName evidence="1">RNA-directed DNA polymerase</fullName>
        <ecNumber evidence="1">2.7.7.49</ecNumber>
    </recommendedName>
</protein>
<evidence type="ECO:0000256" key="3">
    <source>
        <dbReference type="ARBA" id="ARBA00022695"/>
    </source>
</evidence>
<keyword evidence="7" id="KW-0378">Hydrolase</keyword>
<dbReference type="Pfam" id="PF07727">
    <property type="entry name" value="RVT_2"/>
    <property type="match status" value="1"/>
</dbReference>
<accession>A0AA38TWF1</accession>
<keyword evidence="5" id="KW-0645">Protease</keyword>
<feature type="region of interest" description="Disordered" evidence="11">
    <location>
        <begin position="2052"/>
        <end position="2075"/>
    </location>
</feature>
<dbReference type="Pfam" id="PF00665">
    <property type="entry name" value="rve"/>
    <property type="match status" value="2"/>
</dbReference>
<dbReference type="Pfam" id="PF00098">
    <property type="entry name" value="zf-CCHC"/>
    <property type="match status" value="1"/>
</dbReference>
<dbReference type="InterPro" id="IPR043128">
    <property type="entry name" value="Rev_trsase/Diguanyl_cyclase"/>
</dbReference>
<feature type="region of interest" description="Disordered" evidence="11">
    <location>
        <begin position="48"/>
        <end position="67"/>
    </location>
</feature>
<feature type="compositionally biased region" description="Polar residues" evidence="11">
    <location>
        <begin position="351"/>
        <end position="360"/>
    </location>
</feature>
<dbReference type="Pfam" id="PF25597">
    <property type="entry name" value="SH3_retrovirus"/>
    <property type="match status" value="1"/>
</dbReference>
<keyword evidence="2" id="KW-0808">Transferase</keyword>
<dbReference type="GO" id="GO:0015074">
    <property type="term" value="P:DNA integration"/>
    <property type="evidence" value="ECO:0007669"/>
    <property type="project" value="InterPro"/>
</dbReference>
<feature type="compositionally biased region" description="Basic and acidic residues" evidence="11">
    <location>
        <begin position="2600"/>
        <end position="2611"/>
    </location>
</feature>
<dbReference type="CDD" id="cd01647">
    <property type="entry name" value="RT_LTR"/>
    <property type="match status" value="1"/>
</dbReference>
<feature type="region of interest" description="Disordered" evidence="11">
    <location>
        <begin position="235"/>
        <end position="256"/>
    </location>
</feature>
<dbReference type="Proteomes" id="UP001172457">
    <property type="component" value="Chromosome 1"/>
</dbReference>
<evidence type="ECO:0000256" key="6">
    <source>
        <dbReference type="ARBA" id="ARBA00022759"/>
    </source>
</evidence>
<dbReference type="Gene3D" id="3.30.70.270">
    <property type="match status" value="2"/>
</dbReference>
<dbReference type="Pfam" id="PF00078">
    <property type="entry name" value="RVT_1"/>
    <property type="match status" value="1"/>
</dbReference>
<dbReference type="GO" id="GO:0003964">
    <property type="term" value="F:RNA-directed DNA polymerase activity"/>
    <property type="evidence" value="ECO:0007669"/>
    <property type="project" value="UniProtKB-KW"/>
</dbReference>
<feature type="region of interest" description="Disordered" evidence="11">
    <location>
        <begin position="790"/>
        <end position="812"/>
    </location>
</feature>
<dbReference type="InterPro" id="IPR054722">
    <property type="entry name" value="PolX-like_BBD"/>
</dbReference>
<feature type="coiled-coil region" evidence="10">
    <location>
        <begin position="442"/>
        <end position="525"/>
    </location>
</feature>
<keyword evidence="5" id="KW-0064">Aspartyl protease</keyword>
<dbReference type="CDD" id="cd09274">
    <property type="entry name" value="RNase_HI_RT_Ty3"/>
    <property type="match status" value="1"/>
</dbReference>
<dbReference type="FunFam" id="3.10.20.370:FF:000001">
    <property type="entry name" value="Retrovirus-related Pol polyprotein from transposon 17.6-like protein"/>
    <property type="match status" value="1"/>
</dbReference>
<keyword evidence="9" id="KW-0862">Zinc</keyword>
<feature type="compositionally biased region" description="Acidic residues" evidence="11">
    <location>
        <begin position="1355"/>
        <end position="1366"/>
    </location>
</feature>
<dbReference type="GO" id="GO:0004519">
    <property type="term" value="F:endonuclease activity"/>
    <property type="evidence" value="ECO:0007669"/>
    <property type="project" value="UniProtKB-KW"/>
</dbReference>
<keyword evidence="4" id="KW-0540">Nuclease</keyword>
<feature type="compositionally biased region" description="Low complexity" evidence="11">
    <location>
        <begin position="2437"/>
        <end position="2447"/>
    </location>
</feature>
<evidence type="ECO:0000256" key="4">
    <source>
        <dbReference type="ARBA" id="ARBA00022722"/>
    </source>
</evidence>
<keyword evidence="9" id="KW-0479">Metal-binding</keyword>
<comment type="caution">
    <text evidence="14">The sequence shown here is derived from an EMBL/GenBank/DDBJ whole genome shotgun (WGS) entry which is preliminary data.</text>
</comment>
<dbReference type="PANTHER" id="PTHR37984:SF5">
    <property type="entry name" value="PROTEIN NYNRIN-LIKE"/>
    <property type="match status" value="1"/>
</dbReference>
<feature type="domain" description="Integrase catalytic" evidence="13">
    <location>
        <begin position="3616"/>
        <end position="3783"/>
    </location>
</feature>
<dbReference type="Gene3D" id="3.10.10.10">
    <property type="entry name" value="HIV Type 1 Reverse Transcriptase, subunit A, domain 1"/>
    <property type="match status" value="1"/>
</dbReference>
<dbReference type="InterPro" id="IPR057670">
    <property type="entry name" value="SH3_retrovirus"/>
</dbReference>
<dbReference type="Gene3D" id="3.30.420.10">
    <property type="entry name" value="Ribonuclease H-like superfamily/Ribonuclease H"/>
    <property type="match status" value="2"/>
</dbReference>
<feature type="compositionally biased region" description="Polar residues" evidence="11">
    <location>
        <begin position="1380"/>
        <end position="1400"/>
    </location>
</feature>
<evidence type="ECO:0000256" key="1">
    <source>
        <dbReference type="ARBA" id="ARBA00012493"/>
    </source>
</evidence>
<evidence type="ECO:0000313" key="15">
    <source>
        <dbReference type="Proteomes" id="UP001172457"/>
    </source>
</evidence>
<dbReference type="SUPFAM" id="SSF56672">
    <property type="entry name" value="DNA/RNA polymerases"/>
    <property type="match status" value="2"/>
</dbReference>
<dbReference type="InterPro" id="IPR021109">
    <property type="entry name" value="Peptidase_aspartic_dom_sf"/>
</dbReference>
<feature type="region of interest" description="Disordered" evidence="11">
    <location>
        <begin position="2374"/>
        <end position="2461"/>
    </location>
</feature>
<dbReference type="GO" id="GO:0003676">
    <property type="term" value="F:nucleic acid binding"/>
    <property type="evidence" value="ECO:0007669"/>
    <property type="project" value="InterPro"/>
</dbReference>
<dbReference type="SUPFAM" id="SSF53098">
    <property type="entry name" value="Ribonuclease H-like"/>
    <property type="match status" value="2"/>
</dbReference>
<dbReference type="Pfam" id="PF17917">
    <property type="entry name" value="RT_RNaseH"/>
    <property type="match status" value="1"/>
</dbReference>
<feature type="compositionally biased region" description="Low complexity" evidence="11">
    <location>
        <begin position="2418"/>
        <end position="2429"/>
    </location>
</feature>
<dbReference type="PANTHER" id="PTHR37984">
    <property type="entry name" value="PROTEIN CBG26694"/>
    <property type="match status" value="1"/>
</dbReference>
<dbReference type="PROSITE" id="PS50158">
    <property type="entry name" value="ZF_CCHC"/>
    <property type="match status" value="1"/>
</dbReference>
<keyword evidence="3" id="KW-0548">Nucleotidyltransferase</keyword>
<dbReference type="Gene3D" id="4.10.60.10">
    <property type="entry name" value="Zinc finger, CCHC-type"/>
    <property type="match status" value="1"/>
</dbReference>
<feature type="region of interest" description="Disordered" evidence="11">
    <location>
        <begin position="348"/>
        <end position="381"/>
    </location>
</feature>
<dbReference type="Pfam" id="PF22936">
    <property type="entry name" value="Pol_BBD"/>
    <property type="match status" value="1"/>
</dbReference>
<feature type="region of interest" description="Disordered" evidence="11">
    <location>
        <begin position="570"/>
        <end position="676"/>
    </location>
</feature>
<dbReference type="InterPro" id="IPR001878">
    <property type="entry name" value="Znf_CCHC"/>
</dbReference>
<dbReference type="InterPro" id="IPR050951">
    <property type="entry name" value="Retrovirus_Pol_polyprotein"/>
</dbReference>
<dbReference type="InterPro" id="IPR012337">
    <property type="entry name" value="RNaseH-like_sf"/>
</dbReference>
<dbReference type="Gene3D" id="2.40.70.10">
    <property type="entry name" value="Acid Proteases"/>
    <property type="match status" value="1"/>
</dbReference>
<dbReference type="GO" id="GO:0008270">
    <property type="term" value="F:zinc ion binding"/>
    <property type="evidence" value="ECO:0007669"/>
    <property type="project" value="UniProtKB-KW"/>
</dbReference>
<evidence type="ECO:0000259" key="13">
    <source>
        <dbReference type="PROSITE" id="PS50994"/>
    </source>
</evidence>
<dbReference type="FunFam" id="3.30.70.270:FF:000020">
    <property type="entry name" value="Transposon Tf2-6 polyprotein-like Protein"/>
    <property type="match status" value="1"/>
</dbReference>
<dbReference type="Pfam" id="PF14223">
    <property type="entry name" value="Retrotran_gag_2"/>
    <property type="match status" value="1"/>
</dbReference>
<feature type="compositionally biased region" description="Polar residues" evidence="11">
    <location>
        <begin position="2374"/>
        <end position="2393"/>
    </location>
</feature>
<dbReference type="InterPro" id="IPR041588">
    <property type="entry name" value="Integrase_H2C2"/>
</dbReference>
<feature type="domain" description="CCHC-type" evidence="12">
    <location>
        <begin position="333"/>
        <end position="348"/>
    </location>
</feature>
<feature type="compositionally biased region" description="Low complexity" evidence="11">
    <location>
        <begin position="790"/>
        <end position="810"/>
    </location>
</feature>
<dbReference type="SMART" id="SM00343">
    <property type="entry name" value="ZnF_C2HC"/>
    <property type="match status" value="3"/>
</dbReference>
<dbReference type="GO" id="GO:0004190">
    <property type="term" value="F:aspartic-type endopeptidase activity"/>
    <property type="evidence" value="ECO:0007669"/>
    <property type="project" value="UniProtKB-KW"/>
</dbReference>
<dbReference type="InterPro" id="IPR005162">
    <property type="entry name" value="Retrotrans_gag_dom"/>
</dbReference>
<keyword evidence="6" id="KW-0255">Endonuclease</keyword>
<feature type="compositionally biased region" description="Basic and acidic residues" evidence="11">
    <location>
        <begin position="2535"/>
        <end position="2562"/>
    </location>
</feature>
<dbReference type="InterPro" id="IPR025724">
    <property type="entry name" value="GAG-pre-integrase_dom"/>
</dbReference>
<evidence type="ECO:0000256" key="10">
    <source>
        <dbReference type="SAM" id="Coils"/>
    </source>
</evidence>
<evidence type="ECO:0000256" key="7">
    <source>
        <dbReference type="ARBA" id="ARBA00022801"/>
    </source>
</evidence>
<feature type="region of interest" description="Disordered" evidence="11">
    <location>
        <begin position="3909"/>
        <end position="3928"/>
    </location>
</feature>
<feature type="compositionally biased region" description="Acidic residues" evidence="11">
    <location>
        <begin position="2064"/>
        <end position="2075"/>
    </location>
</feature>
<dbReference type="FunFam" id="3.30.420.10:FF:000032">
    <property type="entry name" value="Retrovirus-related Pol polyprotein from transposon 297-like Protein"/>
    <property type="match status" value="1"/>
</dbReference>
<evidence type="ECO:0000256" key="8">
    <source>
        <dbReference type="ARBA" id="ARBA00022918"/>
    </source>
</evidence>
<feature type="compositionally biased region" description="Polar residues" evidence="11">
    <location>
        <begin position="369"/>
        <end position="380"/>
    </location>
</feature>
<dbReference type="Gene3D" id="1.10.340.70">
    <property type="match status" value="1"/>
</dbReference>
<keyword evidence="9" id="KW-0863">Zinc-finger</keyword>
<dbReference type="InterPro" id="IPR000477">
    <property type="entry name" value="RT_dom"/>
</dbReference>
<feature type="region of interest" description="Disordered" evidence="11">
    <location>
        <begin position="1332"/>
        <end position="1410"/>
    </location>
</feature>
<dbReference type="InterPro" id="IPR013103">
    <property type="entry name" value="RVT_2"/>
</dbReference>
<organism evidence="14 15">
    <name type="scientific">Centaurea solstitialis</name>
    <name type="common">yellow star-thistle</name>
    <dbReference type="NCBI Taxonomy" id="347529"/>
    <lineage>
        <taxon>Eukaryota</taxon>
        <taxon>Viridiplantae</taxon>
        <taxon>Streptophyta</taxon>
        <taxon>Embryophyta</taxon>
        <taxon>Tracheophyta</taxon>
        <taxon>Spermatophyta</taxon>
        <taxon>Magnoliopsida</taxon>
        <taxon>eudicotyledons</taxon>
        <taxon>Gunneridae</taxon>
        <taxon>Pentapetalae</taxon>
        <taxon>asterids</taxon>
        <taxon>campanulids</taxon>
        <taxon>Asterales</taxon>
        <taxon>Asteraceae</taxon>
        <taxon>Carduoideae</taxon>
        <taxon>Cardueae</taxon>
        <taxon>Centaureinae</taxon>
        <taxon>Centaurea</taxon>
    </lineage>
</organism>
<keyword evidence="15" id="KW-1185">Reference proteome</keyword>
<dbReference type="Pfam" id="PF17921">
    <property type="entry name" value="Integrase_H2C2"/>
    <property type="match status" value="1"/>
</dbReference>
<dbReference type="InterPro" id="IPR001584">
    <property type="entry name" value="Integrase_cat-core"/>
</dbReference>
<dbReference type="InterPro" id="IPR036875">
    <property type="entry name" value="Znf_CCHC_sf"/>
</dbReference>
<dbReference type="CDD" id="cd09272">
    <property type="entry name" value="RNase_HI_RT_Ty1"/>
    <property type="match status" value="1"/>
</dbReference>
<dbReference type="SUPFAM" id="SSF57756">
    <property type="entry name" value="Retrovirus zinc finger-like domains"/>
    <property type="match status" value="1"/>
</dbReference>
<evidence type="ECO:0000259" key="12">
    <source>
        <dbReference type="PROSITE" id="PS50158"/>
    </source>
</evidence>
<evidence type="ECO:0000256" key="11">
    <source>
        <dbReference type="SAM" id="MobiDB-lite"/>
    </source>
</evidence>
<name>A0AA38TWF1_9ASTR</name>
<feature type="compositionally biased region" description="Polar residues" evidence="11">
    <location>
        <begin position="2565"/>
        <end position="2575"/>
    </location>
</feature>
<dbReference type="EMBL" id="JARYMX010000001">
    <property type="protein sequence ID" value="KAJ9564408.1"/>
    <property type="molecule type" value="Genomic_DNA"/>
</dbReference>
<dbReference type="Pfam" id="PF13976">
    <property type="entry name" value="gag_pre-integrs"/>
    <property type="match status" value="1"/>
</dbReference>
<dbReference type="EC" id="2.7.7.49" evidence="1"/>
<gene>
    <name evidence="14" type="ORF">OSB04_000374</name>
</gene>
<dbReference type="InterPro" id="IPR036397">
    <property type="entry name" value="RNaseH_sf"/>
</dbReference>
<sequence>MDSQDSVLVSKVPMLKPNEFEMWKIRIKQYMLLTDYALWEVVEHGPSVPEPAVAGAPPKSDADKKRKQTEMKALSTLLLAIPNEYQHQFCTCPDARSLWIALEKRFSGTKSSKRNQKALLKQQYENFTSTKNESMTQTFDRFNKLIGELANVDVKMEKDEVNRKFLRSLSEEWTMYTVSFRQGDDLEDKELEDLYNDLMIFEAEVEAKRRPTGYSHTIALYSSENPSSNINTASTTHVNPANNNHDSTNDKTSVSQDTNGDAVLEAFLANHVRSPLINDDLEQINADDLEEMDIKWQMAMLTMRMKRFIRRTGRNNFDAKRGDLAGFDKSKVRCYKCNEPGHFARECKGSGTHQQANNGGQAYAPRPNRGTNSNSSQALVSQEGMGFDWSDQAEEAIQNHALMAKITEPELPAEVSSKLCSDSCVETVKKYRDHNQTMSDTIKTMEVDRREYRIVIENLEDQIKSYKENELQFEYDYNYWKWEKKEFEKKLVKSGEELESIKKELEKAKEDLDKFSKSSKALEEILKAQVHDELKRGIGYHNTPPPRNHTYIPPTTDILDRLNREELKEGVCDIDPSSSDDEEEQKGKTENKSQETVPEENQILTNEKGGMPFVPSKIATVSRKGKEKIVDQEPATSQPSVKGGKPTHKNDSDPGTSKQPQTSAKPRGNKRNWNNQWAQTHGVDLNKINKPKPCFICCNLNHLAKDCYYNPFNQRMTFQNQRVNFQNQKQFQTRRTEYNSRGFVPKPIAKRQFVQKSKNQPKKKVSVQKKKVEKKTVKIVTKWVPKASLSNTTASTSSGNESVASESSGNNQKDIEVNTAASNSSSGIPNTVATTSSSLRQPIVTKYSSHEIPNKDYLLKLNRLTEGNPDRNENLWHVDSGCSRHMTGNRSFLENFTTFNGGYVAFGDNPRGGKVSGKGKVTGGKLTLEEVYYVDQLRYNLMSVSQVCDKKLFTLFSDTECMILSPKFVVDESFVLLRTPRKDNVYCLDLNGMPSEVVNCLFSKASMTESSLWHRRMGHMNIKTMNLLVKNQLVRGLPPKEFTLDDHCVACLKGKQHKVSHKSKTINTISAPLQLLHMDLFGPTNVMSIGKKSYCLVIIDDYSRFTWVFFLRTKDETSGLIKSFVKRVENQVNLRVKVIRSDNGTEFKNADLNSFCEEKGIERQFSAPRTPQQNGVAERRNRTLIEAARTMLADSKLPITFWAEAINTACYVQNRVHVVKSKGQTPYELFKNKKPFIGFFVPFGCPCSILNTKSHLGKFDSKSDDGFFVGYSIQSKAVRVFNTVSRTIEESDNVKFNEHTPNVHGTGPDWLFDIDSLTNSLNMSNAVDTGPIIKEKETDTPFVMFPPSTISSEEKESETEVQEDASENQNGDKETEETPQLESNVENETGDTSEINQPDPSESCPDDSNLGELLAEEPLHLTRTQKNHPASQVIGDVASPMITRKQSREAGYVNTHSGMLSCFLSQNEPKKVLDAMKDPSWIEAMQEELLQFVLQHVWDLVDLPKGHRVIGTKWIFRNKTDERGIVIKNKARLVAQGYTQEEGIDYDDVFAPVARIEAIRLFLAFASYKGFKVYQMDVKSAFLYGTIDEEVYVCQPPGFEDPKYPDRVCKLRKALYGLHQAPRAWYDTLSSYLLENKFERGVIDKTLFIKRTKTDMLLVQIYVDDIIFGSTKEDMCKEFEELMHKKFKMSSMGELTFFLGLQVKQKRDGIFINQSKYVATMLQKFGMNDAKPASTPMETHKHLTADVEGEEVDVHQYRSMIGSLMYLTASRPDIMFAVCVCARFQVRPKESHLHAVKRIFKYLKGQPKLGLWYPYDNSFDLVAYTDSDYGGANLDRKSTSGGCQFLGGRLVSWQCKKQTTVSQSTTEAEYIAASQCCSQVLWIQNQMQDYGLSFLQTPIYIDNNSAISIVNNPVKHSKTKHIEIKYHLIRDCNEKKLIQVQKVHTDDQYADLFTKAFDVGRLWKGAVAGQPFGSAIGMPPDCCRNAEGRGSGTERTKFLAPLPGKEKRKEKYYFMSRKARGEFFELDPEIEQTLRWQRKVQKDLLKTIKMLHQQEENPPPHPSDDEEEYSDEEELYQEQDIIQLANSKDGGIMDYAIPVLGQLHSGILRPKIKAAHFALKPPMFSMIQTNGQFGGTAVEDPHSHLKSFMQITDSFRIPGVSPSALRLSLFPFSLKERARAWYDSLEPDSITSWNQMAEKFLKKYFPPTRNAKFRLDISTFKQWEDEAVPDAWERYKELLRKCPHHGIPYCIQLETFYNGLTPTAKGMIDATAGGAFTGITYNEGFKILEKISNNNGHWADPRAVPPRRNAANVQDTDAYSALAEQVSNMVEMMKNLTNPNGNDRAPKKVRFVTCSYCQENHLFDDCPENPESVNYVGQNNHTQTGAFSPTYNSKWRDHPNFSWRSPALNSPMQKPHGQTNHPSQNNHHQQQQRHVHFQNQNHQSSSSSHHRNNNQNDAPPTLEAMLKGFMAQTQASIKNLESQVGQIAQEIKKRPDGTLPSDTETPQRPGKEQVKVVTLRNGKTLIENNQVKSHTPPEKKDKEKENTKTEPEKKKVEKEKDFAPPTSSDIPQSSKENNKRPLTHAPLPERSDLPLLFPNESKKIQKRDKNPVSDVSQSGGSPKIHFTPSSLEKVPEAEPVIQQVVEYDVLPTPPPLPDPIPGKTTIPSSVSRYVPYPQRLRNQKEEIQFKKFLDVFKQLHINIPLVEAIEQMPSYAKFLKDILNKKKKLTEYETVALTKECSALLTNKIPPKMKDPGCFTIPCLIGGKNVGKALCDLGASINLMPLSIFKSLGIGEARPTTVTLSLADKTIAYPEGKIEDVLVQVDKFIFPADFIILDFEADNDVPLLLGRPFLATGRTLIDVQKGELTMRVHDQEVTFNVFNSLRYPDDREDCSILTVIETWCENESRREALGIAESESDSDNDEEDCEEIVMPEEIFAFETLEIEDRKTLVPSLDVAPDLELKQLPSHLKYAFLEHPGKLPVIISSSLDPDQEDKLVQMLKQHKKAIAWTIADIKGISPTVCQHKIILEDKNFTSVEPQRRLNPVMKEVVKKEILKWLDAGIIYPIASSTCVSPVQCVPKKGGVTVVPNEKNELIPTRVVSGWRICMDYRRLNKATQKDHFPLPFVDQMLDRLAGKEFYCFLDGYSGYNQIAIAPDDQEKTTFTCPYGTFAFRRMPFGLCNAPATFQRCMMSIFSDMLENSMEIFMDDFSVYGTSYEQCLKNLEKALERCEDTDLVLNWEKCHFMVKEGIVLGHLISNRGIEVDKAKLEVIAKLPEPTTVKGIRSFLGHAGFYRRFIKDFSKISKPLCVLLQHDHEFIFDEDCKKAFKTLKEALVTAPVVTTPDWSQPFEIMCDASDWAVGAVLGQKKGKIFHPIYYASKTLNDAQINYTTTEKELLAVVFAFEKFRSYLMGIKVIVHTDHSALKYLISKKDAKPRLIRWVLLLQEFDLEIIDRKGTNNQVADHLSRIEKHKEIVHSSDICEVFPDERILAVNHFSTPWFADICNFLACEIIPKDFNKYQKKKLLSDCRKYLWDDPYLFKICADQVIRRCIPKEEVTSIIHHCHTGPCGGHFGGHRTAAKILQSGFYWPTLHRDCHDFVKSCDECQRSGNISRRNEMPLNGILEIELFDVWGIDFMGPFPVSNNCSYILVAVDYVSKWVEAMACHSNDAKTVVKFLQKHIFTRFGTPRALISDEGTHFLNNLLEELLLKYNIQHRVATAYHPQTNGLAELSNREIKGILAKVVKPHRKDWASKLDDALWAYRTALKTPIGMSPYKLVFGKACHLPVELEHKAYWAIKELNMSLDEAGKKRILQLCEMEEHRYFSYENAKLYKENTKKWHDKKILLKDLYEGQKVLLFNSREKLFPGKLKSRWTGPFEIAKVYPYGVVDLIDPDRGTTFKVNGQRVKPFLEPVPNPHQPDMADDSDF</sequence>
<dbReference type="InterPro" id="IPR041373">
    <property type="entry name" value="RT_RNaseH"/>
</dbReference>
<feature type="domain" description="Integrase catalytic" evidence="13">
    <location>
        <begin position="1068"/>
        <end position="1234"/>
    </location>
</feature>